<name>A0A8J3TR07_9ACTN</name>
<evidence type="ECO:0000313" key="4">
    <source>
        <dbReference type="Proteomes" id="UP000599074"/>
    </source>
</evidence>
<keyword evidence="4" id="KW-1185">Reference proteome</keyword>
<accession>A0A8J3TR07</accession>
<feature type="region of interest" description="Disordered" evidence="1">
    <location>
        <begin position="24"/>
        <end position="47"/>
    </location>
</feature>
<dbReference type="Proteomes" id="UP000599074">
    <property type="component" value="Unassembled WGS sequence"/>
</dbReference>
<dbReference type="EMBL" id="BOON01000058">
    <property type="protein sequence ID" value="GII25755.1"/>
    <property type="molecule type" value="Genomic_DNA"/>
</dbReference>
<organism evidence="3 4">
    <name type="scientific">Planosporangium mesophilum</name>
    <dbReference type="NCBI Taxonomy" id="689768"/>
    <lineage>
        <taxon>Bacteria</taxon>
        <taxon>Bacillati</taxon>
        <taxon>Actinomycetota</taxon>
        <taxon>Actinomycetes</taxon>
        <taxon>Micromonosporales</taxon>
        <taxon>Micromonosporaceae</taxon>
        <taxon>Planosporangium</taxon>
    </lineage>
</organism>
<sequence>MKLTHKAITVGAVVAALLGSGTTAATAQTTPPPPPGTRASASPMSFTETKRRIDQHLAKTISGATTARQRVSASSTLTPAEKATLDADLNKLITDATTARRQVDAATNQAGLQAAQPALQAVKADHQKLHKDLMAVRSAHPTLRPTAPPTS</sequence>
<protein>
    <submittedName>
        <fullName evidence="3">Uncharacterized protein</fullName>
    </submittedName>
</protein>
<proteinExistence type="predicted"/>
<feature type="signal peptide" evidence="2">
    <location>
        <begin position="1"/>
        <end position="27"/>
    </location>
</feature>
<evidence type="ECO:0000256" key="1">
    <source>
        <dbReference type="SAM" id="MobiDB-lite"/>
    </source>
</evidence>
<feature type="chain" id="PRO_5035188631" evidence="2">
    <location>
        <begin position="28"/>
        <end position="151"/>
    </location>
</feature>
<evidence type="ECO:0000313" key="3">
    <source>
        <dbReference type="EMBL" id="GII25755.1"/>
    </source>
</evidence>
<evidence type="ECO:0000256" key="2">
    <source>
        <dbReference type="SAM" id="SignalP"/>
    </source>
</evidence>
<gene>
    <name evidence="3" type="ORF">Pme01_53520</name>
</gene>
<reference evidence="3" key="1">
    <citation type="submission" date="2021-01" db="EMBL/GenBank/DDBJ databases">
        <title>Whole genome shotgun sequence of Planosporangium mesophilum NBRC 109066.</title>
        <authorList>
            <person name="Komaki H."/>
            <person name="Tamura T."/>
        </authorList>
    </citation>
    <scope>NUCLEOTIDE SEQUENCE</scope>
    <source>
        <strain evidence="3">NBRC 109066</strain>
    </source>
</reference>
<keyword evidence="2" id="KW-0732">Signal</keyword>
<dbReference type="AlphaFoldDB" id="A0A8J3TR07"/>
<comment type="caution">
    <text evidence="3">The sequence shown here is derived from an EMBL/GenBank/DDBJ whole genome shotgun (WGS) entry which is preliminary data.</text>
</comment>